<evidence type="ECO:0000313" key="5">
    <source>
        <dbReference type="Proteomes" id="UP000827892"/>
    </source>
</evidence>
<dbReference type="CDD" id="cd19581">
    <property type="entry name" value="serpinL_nematode"/>
    <property type="match status" value="1"/>
</dbReference>
<dbReference type="Gene3D" id="3.30.497.10">
    <property type="entry name" value="Antithrombin, subunit I, domain 2"/>
    <property type="match status" value="1"/>
</dbReference>
<dbReference type="SMART" id="SM00093">
    <property type="entry name" value="SERPIN"/>
    <property type="match status" value="1"/>
</dbReference>
<name>A0AAE9D0K6_CAEBR</name>
<dbReference type="PANTHER" id="PTHR11461:SF211">
    <property type="entry name" value="GH10112P-RELATED"/>
    <property type="match status" value="1"/>
</dbReference>
<evidence type="ECO:0000259" key="3">
    <source>
        <dbReference type="SMART" id="SM00093"/>
    </source>
</evidence>
<dbReference type="SUPFAM" id="SSF56574">
    <property type="entry name" value="Serpins"/>
    <property type="match status" value="1"/>
</dbReference>
<dbReference type="EMBL" id="CP090895">
    <property type="protein sequence ID" value="ULT87876.1"/>
    <property type="molecule type" value="Genomic_DNA"/>
</dbReference>
<sequence length="768" mass="86757">MRTRNQIMGSRENTIDGYRRQYYGIFEELMCVKEDNAKFEWYFANKQLKDLTIECNSIEAAFGSELVCECGAFPRINSREDLEKYDRKGEYKGVPIGANSWSASCKFYMEWEKGYSAVVFSANYDPIRLTGNYITCTYNPLTNWLRSWFVNSVRLTKVLLILIFSPTDHSCWVRQPKPTTSSPISSTPPPIPIGDCKCPPLKMYSMNDFISNNEGGKYLKNQQSWNPTISVDKDLCTFNVQCDPIPGVPNYYTVGLRSKKEPDLYPVKVTSCDLPAHQGSLHNSECPDNLYPMLHSTDAYITTGGARKPEDGFFEELMWVKENDTKFAWYFANKQLNSLWIECNSLEAVFGAGSKCECGAFPQINNRIDLENYDRKGEYKDVQIENRDFSTVHNFDMAKPVTKDQNLIAETKFGLDYLNTLSSGNQESLVFSPLSVSLALSLVHSGAKGESRAEIEKVLLGGADSESFVKYYSNLSKSLKTAENETEVCVANRVFLRNTVQINKEYLTEIAENYNAGAESLDLENPESAEKINAFIRDSTHGKLDNLVSTDSNSDAVALLVNAIYFKGKWDEEFEMDLTSPREFTLKSGELMAIPFLREMETDRLYSSDENFQTLVLNYKDASFKFAVFLPKVHNGLANAMENLDADKFQNLLNSAERTYMNTEIPKFSIEKELNLKETLQTLGITEILSDQADLSGIAENIKISDVTHKALVEVNEEGTTAAAATVIKAVPMCLRMEQPVEFKANHPFLFSLVRDGHPLFLGVFHGF</sequence>
<reference evidence="4 5" key="1">
    <citation type="submission" date="2022-02" db="EMBL/GenBank/DDBJ databases">
        <title>Chromosome-level reference genomes for two strains of Caenorhabditis briggsae: an improved platform for comparative genomics.</title>
        <authorList>
            <person name="Stevens L."/>
            <person name="Andersen E.C."/>
        </authorList>
    </citation>
    <scope>NUCLEOTIDE SEQUENCE [LARGE SCALE GENOMIC DNA]</scope>
    <source>
        <strain evidence="4">QX1410_ONT</strain>
        <tissue evidence="4">Whole-organism</tissue>
    </source>
</reference>
<dbReference type="Gene3D" id="2.30.39.10">
    <property type="entry name" value="Alpha-1-antitrypsin, domain 1"/>
    <property type="match status" value="1"/>
</dbReference>
<dbReference type="InterPro" id="IPR042178">
    <property type="entry name" value="Serpin_sf_1"/>
</dbReference>
<accession>A0AAE9D0K6</accession>
<evidence type="ECO:0000256" key="2">
    <source>
        <dbReference type="RuleBase" id="RU000411"/>
    </source>
</evidence>
<evidence type="ECO:0000313" key="4">
    <source>
        <dbReference type="EMBL" id="ULT87876.1"/>
    </source>
</evidence>
<dbReference type="InterPro" id="IPR036186">
    <property type="entry name" value="Serpin_sf"/>
</dbReference>
<dbReference type="InterPro" id="IPR042185">
    <property type="entry name" value="Serpin_sf_2"/>
</dbReference>
<comment type="similarity">
    <text evidence="1 2">Belongs to the serpin family.</text>
</comment>
<dbReference type="GO" id="GO:0005615">
    <property type="term" value="C:extracellular space"/>
    <property type="evidence" value="ECO:0007669"/>
    <property type="project" value="InterPro"/>
</dbReference>
<proteinExistence type="inferred from homology"/>
<evidence type="ECO:0000256" key="1">
    <source>
        <dbReference type="ARBA" id="ARBA00009500"/>
    </source>
</evidence>
<feature type="domain" description="Serpin" evidence="3">
    <location>
        <begin position="415"/>
        <end position="767"/>
    </location>
</feature>
<protein>
    <recommendedName>
        <fullName evidence="3">Serpin domain-containing protein</fullName>
    </recommendedName>
</protein>
<dbReference type="PROSITE" id="PS00284">
    <property type="entry name" value="SERPIN"/>
    <property type="match status" value="1"/>
</dbReference>
<dbReference type="Pfam" id="PF00079">
    <property type="entry name" value="Serpin"/>
    <property type="match status" value="1"/>
</dbReference>
<dbReference type="Proteomes" id="UP000827892">
    <property type="component" value="Chromosome V"/>
</dbReference>
<dbReference type="InterPro" id="IPR023796">
    <property type="entry name" value="Serpin_dom"/>
</dbReference>
<dbReference type="PANTHER" id="PTHR11461">
    <property type="entry name" value="SERINE PROTEASE INHIBITOR, SERPIN"/>
    <property type="match status" value="1"/>
</dbReference>
<dbReference type="InterPro" id="IPR023795">
    <property type="entry name" value="Serpin_CS"/>
</dbReference>
<dbReference type="GO" id="GO:0004867">
    <property type="term" value="F:serine-type endopeptidase inhibitor activity"/>
    <property type="evidence" value="ECO:0007669"/>
    <property type="project" value="InterPro"/>
</dbReference>
<organism evidence="4 5">
    <name type="scientific">Caenorhabditis briggsae</name>
    <dbReference type="NCBI Taxonomy" id="6238"/>
    <lineage>
        <taxon>Eukaryota</taxon>
        <taxon>Metazoa</taxon>
        <taxon>Ecdysozoa</taxon>
        <taxon>Nematoda</taxon>
        <taxon>Chromadorea</taxon>
        <taxon>Rhabditida</taxon>
        <taxon>Rhabditina</taxon>
        <taxon>Rhabditomorpha</taxon>
        <taxon>Rhabditoidea</taxon>
        <taxon>Rhabditidae</taxon>
        <taxon>Peloderinae</taxon>
        <taxon>Caenorhabditis</taxon>
    </lineage>
</organism>
<dbReference type="AlphaFoldDB" id="A0AAE9D0K6"/>
<gene>
    <name evidence="4" type="ORF">L3Y34_007212</name>
</gene>
<dbReference type="InterPro" id="IPR000215">
    <property type="entry name" value="Serpin_fam"/>
</dbReference>